<name>A0A5S5D1E8_9ACTN</name>
<keyword evidence="3" id="KW-1185">Reference proteome</keyword>
<dbReference type="EMBL" id="VNHW01000002">
    <property type="protein sequence ID" value="TYP89595.1"/>
    <property type="molecule type" value="Genomic_DNA"/>
</dbReference>
<feature type="region of interest" description="Disordered" evidence="1">
    <location>
        <begin position="1"/>
        <end position="25"/>
    </location>
</feature>
<comment type="caution">
    <text evidence="2">The sequence shown here is derived from an EMBL/GenBank/DDBJ whole genome shotgun (WGS) entry which is preliminary data.</text>
</comment>
<evidence type="ECO:0000256" key="1">
    <source>
        <dbReference type="SAM" id="MobiDB-lite"/>
    </source>
</evidence>
<organism evidence="2 3">
    <name type="scientific">Blastococcus xanthinilyticus</name>
    <dbReference type="NCBI Taxonomy" id="1564164"/>
    <lineage>
        <taxon>Bacteria</taxon>
        <taxon>Bacillati</taxon>
        <taxon>Actinomycetota</taxon>
        <taxon>Actinomycetes</taxon>
        <taxon>Geodermatophilales</taxon>
        <taxon>Geodermatophilaceae</taxon>
        <taxon>Blastococcus</taxon>
    </lineage>
</organism>
<dbReference type="AlphaFoldDB" id="A0A5S5D1E8"/>
<proteinExistence type="predicted"/>
<evidence type="ECO:0000313" key="3">
    <source>
        <dbReference type="Proteomes" id="UP000322499"/>
    </source>
</evidence>
<protein>
    <submittedName>
        <fullName evidence="2">Uncharacterized protein</fullName>
    </submittedName>
</protein>
<evidence type="ECO:0000313" key="2">
    <source>
        <dbReference type="EMBL" id="TYP89595.1"/>
    </source>
</evidence>
<sequence>MTARSGHPPDRRVPPGEPAVQRQFPGRFEPGWFSFRPLCGSMVGMQPDLCE</sequence>
<dbReference type="Proteomes" id="UP000322499">
    <property type="component" value="Unassembled WGS sequence"/>
</dbReference>
<accession>A0A5S5D1E8</accession>
<gene>
    <name evidence="2" type="ORF">BD833_10268</name>
</gene>
<reference evidence="2 3" key="1">
    <citation type="submission" date="2019-07" db="EMBL/GenBank/DDBJ databases">
        <title>Genomic Encyclopedia of Archaeal and Bacterial Type Strains, Phase II (KMG-II): from individual species to whole genera.</title>
        <authorList>
            <person name="Goeker M."/>
        </authorList>
    </citation>
    <scope>NUCLEOTIDE SEQUENCE [LARGE SCALE GENOMIC DNA]</scope>
    <source>
        <strain evidence="2 3">DSM 46842</strain>
    </source>
</reference>